<evidence type="ECO:0000256" key="6">
    <source>
        <dbReference type="NCBIfam" id="TIGR03333"/>
    </source>
</evidence>
<keyword evidence="8" id="KW-1185">Reference proteome</keyword>
<gene>
    <name evidence="5" type="primary">mtnX</name>
    <name evidence="7" type="ORF">HNP81_003506</name>
</gene>
<dbReference type="Pfam" id="PF12710">
    <property type="entry name" value="HAD"/>
    <property type="match status" value="1"/>
</dbReference>
<comment type="caution">
    <text evidence="7">The sequence shown here is derived from an EMBL/GenBank/DDBJ whole genome shotgun (WGS) entry which is preliminary data.</text>
</comment>
<dbReference type="Gene3D" id="3.90.1470.20">
    <property type="match status" value="1"/>
</dbReference>
<dbReference type="NCBIfam" id="TIGR01489">
    <property type="entry name" value="DKMTPPase-SF"/>
    <property type="match status" value="1"/>
</dbReference>
<dbReference type="EMBL" id="JACJHX010000012">
    <property type="protein sequence ID" value="MBA9028186.1"/>
    <property type="molecule type" value="Genomic_DNA"/>
</dbReference>
<dbReference type="RefSeq" id="WP_182503368.1">
    <property type="nucleotide sequence ID" value="NZ_JACJHX010000012.1"/>
</dbReference>
<dbReference type="InterPro" id="IPR023214">
    <property type="entry name" value="HAD_sf"/>
</dbReference>
<dbReference type="Proteomes" id="UP000626697">
    <property type="component" value="Unassembled WGS sequence"/>
</dbReference>
<evidence type="ECO:0000313" key="7">
    <source>
        <dbReference type="EMBL" id="MBA9028186.1"/>
    </source>
</evidence>
<dbReference type="NCBIfam" id="TIGR03333">
    <property type="entry name" value="salvage_mtnX"/>
    <property type="match status" value="1"/>
</dbReference>
<dbReference type="PANTHER" id="PTHR43344">
    <property type="entry name" value="PHOSPHOSERINE PHOSPHATASE"/>
    <property type="match status" value="1"/>
</dbReference>
<accession>A0ABR6CT23</accession>
<comment type="similarity">
    <text evidence="5">Belongs to the HAD-like hydrolase superfamily. MtnX family.</text>
</comment>
<sequence>MGLEGCGCEVNNPIIFCDFDGTVTKKDNIVSIMKQFAPPEWEMWKDQVLSRSVSIQEGVGNMFRLLPTSRKQEITKFVLENSEIREGFSEFVQYTKKQQIPLYIVSGGMDFFVRPILAPFDSIAGVFCNQADFLGETIQIQWPHPCDQTCTNQNCGCCKPAIIRQLSNAKTHAIVIGDSVTDLEAAKISHTVIARDYLAEKCGELSIPFQPFDTFYDCIDILEKLQISSQTKGVGK</sequence>
<dbReference type="PANTHER" id="PTHR43344:SF21">
    <property type="entry name" value="POLYOL PHOSPHATE PHOSPHATASE PYP1"/>
    <property type="match status" value="1"/>
</dbReference>
<organism evidence="7 8">
    <name type="scientific">Peribacillus huizhouensis</name>
    <dbReference type="NCBI Taxonomy" id="1501239"/>
    <lineage>
        <taxon>Bacteria</taxon>
        <taxon>Bacillati</taxon>
        <taxon>Bacillota</taxon>
        <taxon>Bacilli</taxon>
        <taxon>Bacillales</taxon>
        <taxon>Bacillaceae</taxon>
        <taxon>Peribacillus</taxon>
    </lineage>
</organism>
<dbReference type="InterPro" id="IPR050582">
    <property type="entry name" value="HAD-like_SerB"/>
</dbReference>
<dbReference type="HAMAP" id="MF_01680">
    <property type="entry name" value="Salvage_MtnX"/>
    <property type="match status" value="1"/>
</dbReference>
<dbReference type="SUPFAM" id="SSF56784">
    <property type="entry name" value="HAD-like"/>
    <property type="match status" value="1"/>
</dbReference>
<name>A0ABR6CT23_9BACI</name>
<keyword evidence="4 5" id="KW-0486">Methionine biosynthesis</keyword>
<evidence type="ECO:0000256" key="1">
    <source>
        <dbReference type="ARBA" id="ARBA00009184"/>
    </source>
</evidence>
<dbReference type="EC" id="3.1.3.87" evidence="5 6"/>
<dbReference type="InterPro" id="IPR006384">
    <property type="entry name" value="HAD_hydro_PyrdxlP_Pase-like"/>
</dbReference>
<keyword evidence="2 5" id="KW-0028">Amino-acid biosynthesis</keyword>
<protein>
    <recommendedName>
        <fullName evidence="5 6">2-hydroxy-3-keto-5-methylthiopentenyl-1-phosphate phosphatase</fullName>
        <shortName evidence="5">HK-MTPenyl-1-P phosphatase</shortName>
        <ecNumber evidence="5 6">3.1.3.87</ecNumber>
    </recommendedName>
</protein>
<dbReference type="GO" id="GO:0043716">
    <property type="term" value="F:2-hydroxy-3-keto-5-methylthiopentenyl-1-phosphate phosphatase activity"/>
    <property type="evidence" value="ECO:0007669"/>
    <property type="project" value="UniProtKB-EC"/>
</dbReference>
<evidence type="ECO:0000256" key="3">
    <source>
        <dbReference type="ARBA" id="ARBA00022801"/>
    </source>
</evidence>
<dbReference type="CDD" id="cd07524">
    <property type="entry name" value="HAD_Pase"/>
    <property type="match status" value="1"/>
</dbReference>
<keyword evidence="3 5" id="KW-0378">Hydrolase</keyword>
<proteinExistence type="inferred from homology"/>
<comment type="similarity">
    <text evidence="1">Belongs to the HAD-like hydrolase superfamily. SerB family.</text>
</comment>
<evidence type="ECO:0000256" key="2">
    <source>
        <dbReference type="ARBA" id="ARBA00022605"/>
    </source>
</evidence>
<evidence type="ECO:0000313" key="8">
    <source>
        <dbReference type="Proteomes" id="UP000626697"/>
    </source>
</evidence>
<comment type="function">
    <text evidence="5">Dephosphorylates 2-hydroxy-3-keto-5-methylthiopentenyl-1-phosphate (HK-MTPenyl-1-P) yielding 1,2-dihydroxy-3-keto-5-methylthiopentene (DHK-MTPene).</text>
</comment>
<evidence type="ECO:0000256" key="4">
    <source>
        <dbReference type="ARBA" id="ARBA00023167"/>
    </source>
</evidence>
<dbReference type="InterPro" id="IPR036412">
    <property type="entry name" value="HAD-like_sf"/>
</dbReference>
<comment type="catalytic activity">
    <reaction evidence="5">
        <text>2-hydroxy-5-methylsulfanyl-3-oxopent-1-enyl phosphate + H2O = 1,2-dihydroxy-5-(methylsulfanyl)pent-1-en-3-one + phosphate</text>
        <dbReference type="Rhea" id="RHEA:14481"/>
        <dbReference type="ChEBI" id="CHEBI:15377"/>
        <dbReference type="ChEBI" id="CHEBI:43474"/>
        <dbReference type="ChEBI" id="CHEBI:49252"/>
        <dbReference type="ChEBI" id="CHEBI:59505"/>
        <dbReference type="EC" id="3.1.3.87"/>
    </reaction>
</comment>
<reference evidence="7 8" key="1">
    <citation type="submission" date="2020-08" db="EMBL/GenBank/DDBJ databases">
        <title>Genomic Encyclopedia of Type Strains, Phase IV (KMG-IV): sequencing the most valuable type-strain genomes for metagenomic binning, comparative biology and taxonomic classification.</title>
        <authorList>
            <person name="Goeker M."/>
        </authorList>
    </citation>
    <scope>NUCLEOTIDE SEQUENCE [LARGE SCALE GENOMIC DNA]</scope>
    <source>
        <strain evidence="7 8">DSM 105481</strain>
    </source>
</reference>
<dbReference type="NCBIfam" id="NF007103">
    <property type="entry name" value="PRK09552.1"/>
    <property type="match status" value="1"/>
</dbReference>
<dbReference type="Gene3D" id="3.40.50.1000">
    <property type="entry name" value="HAD superfamily/HAD-like"/>
    <property type="match status" value="1"/>
</dbReference>
<evidence type="ECO:0000256" key="5">
    <source>
        <dbReference type="HAMAP-Rule" id="MF_01680"/>
    </source>
</evidence>
<dbReference type="InterPro" id="IPR017718">
    <property type="entry name" value="HAD-SF_hydro_IB_MtnX"/>
</dbReference>
<dbReference type="NCBIfam" id="TIGR01488">
    <property type="entry name" value="HAD-SF-IB"/>
    <property type="match status" value="1"/>
</dbReference>
<comment type="pathway">
    <text evidence="5">Amino-acid biosynthesis; L-methionine biosynthesis via salvage pathway; L-methionine from S-methyl-5-thio-alpha-D-ribose 1-phosphate: step 4/6.</text>
</comment>